<name>A0A8B6IUT3_9ENTR</name>
<dbReference type="Proteomes" id="UP000328848">
    <property type="component" value="Unassembled WGS sequence"/>
</dbReference>
<dbReference type="EMBL" id="CAAHGQ010000017">
    <property type="protein sequence ID" value="VGQ08629.1"/>
    <property type="molecule type" value="Genomic_DNA"/>
</dbReference>
<gene>
    <name evidence="1" type="ORF">SB5857_04162</name>
</gene>
<evidence type="ECO:0000313" key="2">
    <source>
        <dbReference type="Proteomes" id="UP000328848"/>
    </source>
</evidence>
<evidence type="ECO:0000313" key="1">
    <source>
        <dbReference type="EMBL" id="VGQ08629.1"/>
    </source>
</evidence>
<proteinExistence type="predicted"/>
<sequence>MQQRKLRNNYKWLKLLQVNRHGVMLCCPILTDSKRMKQNWLLLMQPFIKKRHMLKHLLNVNTLVI</sequence>
<reference evidence="1 2" key="1">
    <citation type="submission" date="2019-04" db="EMBL/GenBank/DDBJ databases">
        <authorList>
            <person name="Brisse S."/>
            <person name="Rodrigues C."/>
        </authorList>
    </citation>
    <scope>NUCLEOTIDE SEQUENCE [LARGE SCALE GENOMIC DNA]</scope>
    <source>
        <strain evidence="1">SB5857</strain>
    </source>
</reference>
<organism evidence="1 2">
    <name type="scientific">Klebsiella africana</name>
    <dbReference type="NCBI Taxonomy" id="2489010"/>
    <lineage>
        <taxon>Bacteria</taxon>
        <taxon>Pseudomonadati</taxon>
        <taxon>Pseudomonadota</taxon>
        <taxon>Gammaproteobacteria</taxon>
        <taxon>Enterobacterales</taxon>
        <taxon>Enterobacteriaceae</taxon>
        <taxon>Klebsiella/Raoultella group</taxon>
        <taxon>Klebsiella</taxon>
    </lineage>
</organism>
<protein>
    <submittedName>
        <fullName evidence="1">Uncharacterized protein</fullName>
    </submittedName>
</protein>
<dbReference type="AlphaFoldDB" id="A0A8B6IUT3"/>
<comment type="caution">
    <text evidence="1">The sequence shown here is derived from an EMBL/GenBank/DDBJ whole genome shotgun (WGS) entry which is preliminary data.</text>
</comment>
<accession>A0A8B6IUT3</accession>